<keyword evidence="1" id="KW-0539">Nucleus</keyword>
<evidence type="ECO:0000313" key="5">
    <source>
        <dbReference type="Proteomes" id="UP001237642"/>
    </source>
</evidence>
<evidence type="ECO:0000259" key="3">
    <source>
        <dbReference type="PROSITE" id="PS51156"/>
    </source>
</evidence>
<protein>
    <recommendedName>
        <fullName evidence="3">ELM2 domain-containing protein</fullName>
    </recommendedName>
</protein>
<dbReference type="InterPro" id="IPR000949">
    <property type="entry name" value="ELM2_dom"/>
</dbReference>
<feature type="region of interest" description="Disordered" evidence="2">
    <location>
        <begin position="1"/>
        <end position="30"/>
    </location>
</feature>
<proteinExistence type="predicted"/>
<evidence type="ECO:0000313" key="4">
    <source>
        <dbReference type="EMBL" id="KAK1396740.1"/>
    </source>
</evidence>
<dbReference type="PANTHER" id="PTHR46872">
    <property type="entry name" value="DNA BINDING PROTEIN"/>
    <property type="match status" value="1"/>
</dbReference>
<organism evidence="4 5">
    <name type="scientific">Heracleum sosnowskyi</name>
    <dbReference type="NCBI Taxonomy" id="360622"/>
    <lineage>
        <taxon>Eukaryota</taxon>
        <taxon>Viridiplantae</taxon>
        <taxon>Streptophyta</taxon>
        <taxon>Embryophyta</taxon>
        <taxon>Tracheophyta</taxon>
        <taxon>Spermatophyta</taxon>
        <taxon>Magnoliopsida</taxon>
        <taxon>eudicotyledons</taxon>
        <taxon>Gunneridae</taxon>
        <taxon>Pentapetalae</taxon>
        <taxon>asterids</taxon>
        <taxon>campanulids</taxon>
        <taxon>Apiales</taxon>
        <taxon>Apiaceae</taxon>
        <taxon>Apioideae</taxon>
        <taxon>apioid superclade</taxon>
        <taxon>Tordylieae</taxon>
        <taxon>Tordyliinae</taxon>
        <taxon>Heracleum</taxon>
    </lineage>
</organism>
<evidence type="ECO:0000256" key="1">
    <source>
        <dbReference type="ARBA" id="ARBA00023242"/>
    </source>
</evidence>
<dbReference type="AlphaFoldDB" id="A0AAD8J2Y6"/>
<dbReference type="PROSITE" id="PS51156">
    <property type="entry name" value="ELM2"/>
    <property type="match status" value="1"/>
</dbReference>
<comment type="caution">
    <text evidence="4">The sequence shown here is derived from an EMBL/GenBank/DDBJ whole genome shotgun (WGS) entry which is preliminary data.</text>
</comment>
<sequence>MDQPYKKSIPVGPGFQADIPEWSESTENNDRTEYENKWLGARLWTLHEIEQQQMWIDEIQINEQGCTCGVPGSVDCINVHVSQEKGRLLQELGSAFFKMGIHETGQLISIFWNQEEKKVLESALIRNPPSQKKNCFLESAQKRLKYQTRVSILRYYYNIHIPMKISRRIKSGLSIVNSDDEEEARDSATENRRQRVM</sequence>
<keyword evidence="5" id="KW-1185">Reference proteome</keyword>
<gene>
    <name evidence="4" type="ORF">POM88_006603</name>
</gene>
<reference evidence="4" key="2">
    <citation type="submission" date="2023-05" db="EMBL/GenBank/DDBJ databases">
        <authorList>
            <person name="Schelkunov M.I."/>
        </authorList>
    </citation>
    <scope>NUCLEOTIDE SEQUENCE</scope>
    <source>
        <strain evidence="4">Hsosn_3</strain>
        <tissue evidence="4">Leaf</tissue>
    </source>
</reference>
<dbReference type="PANTHER" id="PTHR46872:SF10">
    <property type="entry name" value="MYB-LIKE DOMAIN-CONTAINING PROTEIN"/>
    <property type="match status" value="1"/>
</dbReference>
<name>A0AAD8J2Y6_9APIA</name>
<reference evidence="4" key="1">
    <citation type="submission" date="2023-02" db="EMBL/GenBank/DDBJ databases">
        <title>Genome of toxic invasive species Heracleum sosnowskyi carries increased number of genes despite the absence of recent whole-genome duplications.</title>
        <authorList>
            <person name="Schelkunov M."/>
            <person name="Shtratnikova V."/>
            <person name="Makarenko M."/>
            <person name="Klepikova A."/>
            <person name="Omelchenko D."/>
            <person name="Novikova G."/>
            <person name="Obukhova E."/>
            <person name="Bogdanov V."/>
            <person name="Penin A."/>
            <person name="Logacheva M."/>
        </authorList>
    </citation>
    <scope>NUCLEOTIDE SEQUENCE</scope>
    <source>
        <strain evidence="4">Hsosn_3</strain>
        <tissue evidence="4">Leaf</tissue>
    </source>
</reference>
<evidence type="ECO:0000256" key="2">
    <source>
        <dbReference type="SAM" id="MobiDB-lite"/>
    </source>
</evidence>
<accession>A0AAD8J2Y6</accession>
<dbReference type="Pfam" id="PF01448">
    <property type="entry name" value="ELM2"/>
    <property type="match status" value="1"/>
</dbReference>
<feature type="domain" description="ELM2" evidence="3">
    <location>
        <begin position="7"/>
        <end position="63"/>
    </location>
</feature>
<dbReference type="Proteomes" id="UP001237642">
    <property type="component" value="Unassembled WGS sequence"/>
</dbReference>
<dbReference type="EMBL" id="JAUIZM010000002">
    <property type="protein sequence ID" value="KAK1396740.1"/>
    <property type="molecule type" value="Genomic_DNA"/>
</dbReference>